<dbReference type="SUPFAM" id="SSF51735">
    <property type="entry name" value="NAD(P)-binding Rossmann-fold domains"/>
    <property type="match status" value="1"/>
</dbReference>
<accession>A0AAN8W102</accession>
<dbReference type="AlphaFoldDB" id="A0AAN8W102"/>
<evidence type="ECO:0000256" key="2">
    <source>
        <dbReference type="ARBA" id="ARBA00023002"/>
    </source>
</evidence>
<dbReference type="EMBL" id="JBAMMX010000005">
    <property type="protein sequence ID" value="KAK6939487.1"/>
    <property type="molecule type" value="Genomic_DNA"/>
</dbReference>
<dbReference type="PANTHER" id="PTHR10366:SF564">
    <property type="entry name" value="STEROL-4-ALPHA-CARBOXYLATE 3-DEHYDROGENASE, DECARBOXYLATING"/>
    <property type="match status" value="1"/>
</dbReference>
<dbReference type="FunFam" id="3.40.50.720:FF:000085">
    <property type="entry name" value="Dihydroflavonol reductase"/>
    <property type="match status" value="1"/>
</dbReference>
<keyword evidence="1" id="KW-0521">NADP</keyword>
<evidence type="ECO:0000259" key="4">
    <source>
        <dbReference type="Pfam" id="PF13460"/>
    </source>
</evidence>
<protein>
    <submittedName>
        <fullName evidence="5">NAD(P)-binding domain</fullName>
    </submittedName>
</protein>
<gene>
    <name evidence="5" type="ORF">RJ641_029018</name>
</gene>
<name>A0AAN8W102_9MAGN</name>
<evidence type="ECO:0000256" key="3">
    <source>
        <dbReference type="ARBA" id="ARBA00023445"/>
    </source>
</evidence>
<dbReference type="CDD" id="cd08958">
    <property type="entry name" value="FR_SDR_e"/>
    <property type="match status" value="1"/>
</dbReference>
<reference evidence="5 6" key="1">
    <citation type="submission" date="2023-12" db="EMBL/GenBank/DDBJ databases">
        <title>A high-quality genome assembly for Dillenia turbinata (Dilleniales).</title>
        <authorList>
            <person name="Chanderbali A."/>
        </authorList>
    </citation>
    <scope>NUCLEOTIDE SEQUENCE [LARGE SCALE GENOMIC DNA]</scope>
    <source>
        <strain evidence="5">LSX21</strain>
        <tissue evidence="5">Leaf</tissue>
    </source>
</reference>
<organism evidence="5 6">
    <name type="scientific">Dillenia turbinata</name>
    <dbReference type="NCBI Taxonomy" id="194707"/>
    <lineage>
        <taxon>Eukaryota</taxon>
        <taxon>Viridiplantae</taxon>
        <taxon>Streptophyta</taxon>
        <taxon>Embryophyta</taxon>
        <taxon>Tracheophyta</taxon>
        <taxon>Spermatophyta</taxon>
        <taxon>Magnoliopsida</taxon>
        <taxon>eudicotyledons</taxon>
        <taxon>Gunneridae</taxon>
        <taxon>Pentapetalae</taxon>
        <taxon>Dilleniales</taxon>
        <taxon>Dilleniaceae</taxon>
        <taxon>Dillenia</taxon>
    </lineage>
</organism>
<keyword evidence="2" id="KW-0560">Oxidoreductase</keyword>
<keyword evidence="6" id="KW-1185">Reference proteome</keyword>
<comment type="caution">
    <text evidence="5">The sequence shown here is derived from an EMBL/GenBank/DDBJ whole genome shotgun (WGS) entry which is preliminary data.</text>
</comment>
<dbReference type="InterPro" id="IPR036291">
    <property type="entry name" value="NAD(P)-bd_dom_sf"/>
</dbReference>
<dbReference type="PANTHER" id="PTHR10366">
    <property type="entry name" value="NAD DEPENDENT EPIMERASE/DEHYDRATASE"/>
    <property type="match status" value="1"/>
</dbReference>
<evidence type="ECO:0000313" key="5">
    <source>
        <dbReference type="EMBL" id="KAK6939487.1"/>
    </source>
</evidence>
<proteinExistence type="inferred from homology"/>
<dbReference type="Pfam" id="PF13460">
    <property type="entry name" value="NAD_binding_10"/>
    <property type="match status" value="1"/>
</dbReference>
<dbReference type="Gene3D" id="3.40.50.720">
    <property type="entry name" value="NAD(P)-binding Rossmann-like Domain"/>
    <property type="match status" value="1"/>
</dbReference>
<dbReference type="GO" id="GO:0009718">
    <property type="term" value="P:anthocyanin-containing compound biosynthetic process"/>
    <property type="evidence" value="ECO:0007669"/>
    <property type="project" value="TreeGrafter"/>
</dbReference>
<comment type="similarity">
    <text evidence="3">Belongs to the NAD(P)-dependent epimerase/dehydratase family. Dihydroflavonol-4-reductase subfamily.</text>
</comment>
<dbReference type="Proteomes" id="UP001370490">
    <property type="component" value="Unassembled WGS sequence"/>
</dbReference>
<dbReference type="GO" id="GO:0045552">
    <property type="term" value="F:dihydroflavanol 4-reductase activity"/>
    <property type="evidence" value="ECO:0007669"/>
    <property type="project" value="TreeGrafter"/>
</dbReference>
<feature type="domain" description="NAD(P)-binding" evidence="4">
    <location>
        <begin position="12"/>
        <end position="120"/>
    </location>
</feature>
<sequence>MGSQTKTECVTGASGFIGSWLVMRLLQRNYMVRATVRDPTNEKKVKHLVELPNAETHLTLRKADLSEEGSFDEAIQGCNAMNEVIQPTIRGLIDIMKSCAKAKVRRLVFTSSAGTVNVEQHQKPVYDENCWSDIEFVRSVKMTGWNKPHGNMLKKTTLILLASSQLLWSAPSSCHPCLLASSRLFPITGNEAHYSIIRQGQFVHLDDLCESHIYLYENPNAEGRYICSSHDATVLLLAKMLRENYPEYNIPTSFEGADENTPVVPFSSKKLIDAGFKFKYTLEDMFTELLRPAARKDCFLFHTKTMPMAQNRTD</sequence>
<evidence type="ECO:0000256" key="1">
    <source>
        <dbReference type="ARBA" id="ARBA00022857"/>
    </source>
</evidence>
<dbReference type="InterPro" id="IPR050425">
    <property type="entry name" value="NAD(P)_dehydrat-like"/>
</dbReference>
<evidence type="ECO:0000313" key="6">
    <source>
        <dbReference type="Proteomes" id="UP001370490"/>
    </source>
</evidence>
<dbReference type="InterPro" id="IPR016040">
    <property type="entry name" value="NAD(P)-bd_dom"/>
</dbReference>